<dbReference type="EMBL" id="JADNRY010000396">
    <property type="protein sequence ID" value="KAF9058322.1"/>
    <property type="molecule type" value="Genomic_DNA"/>
</dbReference>
<organism evidence="1 2">
    <name type="scientific">Rhodocollybia butyracea</name>
    <dbReference type="NCBI Taxonomy" id="206335"/>
    <lineage>
        <taxon>Eukaryota</taxon>
        <taxon>Fungi</taxon>
        <taxon>Dikarya</taxon>
        <taxon>Basidiomycota</taxon>
        <taxon>Agaricomycotina</taxon>
        <taxon>Agaricomycetes</taxon>
        <taxon>Agaricomycetidae</taxon>
        <taxon>Agaricales</taxon>
        <taxon>Marasmiineae</taxon>
        <taxon>Omphalotaceae</taxon>
        <taxon>Rhodocollybia</taxon>
    </lineage>
</organism>
<evidence type="ECO:0000313" key="2">
    <source>
        <dbReference type="Proteomes" id="UP000772434"/>
    </source>
</evidence>
<keyword evidence="2" id="KW-1185">Reference proteome</keyword>
<gene>
    <name evidence="1" type="ORF">BDP27DRAFT_1196867</name>
</gene>
<protein>
    <submittedName>
        <fullName evidence="1">Uncharacterized protein</fullName>
    </submittedName>
</protein>
<dbReference type="AlphaFoldDB" id="A0A9P5TXJ4"/>
<proteinExistence type="predicted"/>
<accession>A0A9P5TXJ4</accession>
<sequence>YISGQTVVDFVALPDTQAYIEKHYPGSATTISTRTGQQWLQKLEWRYGKKKVGMYIDGHECEDVVAYCKAFCERWKEYEKHMVTYDNDGNIAFIPSGFYVKQWPRFRLVLATHDESTFYARDRRKNYWAPKNAPAIPERKGEGPSLMTSDCMTNEWGRLSCGEEEDDQAQIFFEAGNQHDGYFSGEDLLKQVENAIDIFNSKCNGTMTALFMFDNATTHQKRSPDALSAQKMVKNPKLGWTPTPNGPKMRDGQFANGEVQHFHFPEDHLTMPGWFKGSEQILKEQ</sequence>
<feature type="non-terminal residue" evidence="1">
    <location>
        <position position="1"/>
    </location>
</feature>
<dbReference type="Proteomes" id="UP000772434">
    <property type="component" value="Unassembled WGS sequence"/>
</dbReference>
<dbReference type="OrthoDB" id="6511194at2759"/>
<reference evidence="1" key="1">
    <citation type="submission" date="2020-11" db="EMBL/GenBank/DDBJ databases">
        <authorList>
            <consortium name="DOE Joint Genome Institute"/>
            <person name="Ahrendt S."/>
            <person name="Riley R."/>
            <person name="Andreopoulos W."/>
            <person name="Labutti K."/>
            <person name="Pangilinan J."/>
            <person name="Ruiz-Duenas F.J."/>
            <person name="Barrasa J.M."/>
            <person name="Sanchez-Garcia M."/>
            <person name="Camarero S."/>
            <person name="Miyauchi S."/>
            <person name="Serrano A."/>
            <person name="Linde D."/>
            <person name="Babiker R."/>
            <person name="Drula E."/>
            <person name="Ayuso-Fernandez I."/>
            <person name="Pacheco R."/>
            <person name="Padilla G."/>
            <person name="Ferreira P."/>
            <person name="Barriuso J."/>
            <person name="Kellner H."/>
            <person name="Castanera R."/>
            <person name="Alfaro M."/>
            <person name="Ramirez L."/>
            <person name="Pisabarro A.G."/>
            <person name="Kuo A."/>
            <person name="Tritt A."/>
            <person name="Lipzen A."/>
            <person name="He G."/>
            <person name="Yan M."/>
            <person name="Ng V."/>
            <person name="Cullen D."/>
            <person name="Martin F."/>
            <person name="Rosso M.-N."/>
            <person name="Henrissat B."/>
            <person name="Hibbett D."/>
            <person name="Martinez A.T."/>
            <person name="Grigoriev I.V."/>
        </authorList>
    </citation>
    <scope>NUCLEOTIDE SEQUENCE</scope>
    <source>
        <strain evidence="1">AH 40177</strain>
    </source>
</reference>
<evidence type="ECO:0000313" key="1">
    <source>
        <dbReference type="EMBL" id="KAF9058322.1"/>
    </source>
</evidence>
<name>A0A9P5TXJ4_9AGAR</name>
<feature type="non-terminal residue" evidence="1">
    <location>
        <position position="285"/>
    </location>
</feature>
<dbReference type="PANTHER" id="PTHR35871:SF1">
    <property type="entry name" value="CXC1-LIKE CYSTEINE CLUSTER ASSOCIATED WITH KDZ TRANSPOSASES DOMAIN-CONTAINING PROTEIN"/>
    <property type="match status" value="1"/>
</dbReference>
<comment type="caution">
    <text evidence="1">The sequence shown here is derived from an EMBL/GenBank/DDBJ whole genome shotgun (WGS) entry which is preliminary data.</text>
</comment>
<dbReference type="PANTHER" id="PTHR35871">
    <property type="entry name" value="EXPRESSED PROTEIN"/>
    <property type="match status" value="1"/>
</dbReference>